<gene>
    <name evidence="1" type="ORF">J8657_00975</name>
</gene>
<evidence type="ECO:0008006" key="3">
    <source>
        <dbReference type="Google" id="ProtNLM"/>
    </source>
</evidence>
<keyword evidence="2" id="KW-1185">Reference proteome</keyword>
<organism evidence="1 2">
    <name type="scientific">Dickeya oryzae</name>
    <dbReference type="NCBI Taxonomy" id="1240404"/>
    <lineage>
        <taxon>Bacteria</taxon>
        <taxon>Pseudomonadati</taxon>
        <taxon>Pseudomonadota</taxon>
        <taxon>Gammaproteobacteria</taxon>
        <taxon>Enterobacterales</taxon>
        <taxon>Pectobacteriaceae</taxon>
        <taxon>Dickeya</taxon>
    </lineage>
</organism>
<evidence type="ECO:0000313" key="1">
    <source>
        <dbReference type="EMBL" id="MBP2856169.1"/>
    </source>
</evidence>
<accession>A0ABS5B6T4</accession>
<dbReference type="Proteomes" id="UP000810130">
    <property type="component" value="Unassembled WGS sequence"/>
</dbReference>
<proteinExistence type="predicted"/>
<dbReference type="Gene3D" id="1.25.10.10">
    <property type="entry name" value="Leucine-rich Repeat Variant"/>
    <property type="match status" value="1"/>
</dbReference>
<dbReference type="RefSeq" id="WP_210174029.1">
    <property type="nucleotide sequence ID" value="NZ_JAGJWX010000002.1"/>
</dbReference>
<evidence type="ECO:0000313" key="2">
    <source>
        <dbReference type="Proteomes" id="UP000810130"/>
    </source>
</evidence>
<dbReference type="EMBL" id="JAGJWX010000002">
    <property type="protein sequence ID" value="MBP2856169.1"/>
    <property type="molecule type" value="Genomic_DNA"/>
</dbReference>
<dbReference type="SUPFAM" id="SSF48371">
    <property type="entry name" value="ARM repeat"/>
    <property type="match status" value="1"/>
</dbReference>
<dbReference type="InterPro" id="IPR016024">
    <property type="entry name" value="ARM-type_fold"/>
</dbReference>
<comment type="caution">
    <text evidence="1">The sequence shown here is derived from an EMBL/GenBank/DDBJ whole genome shotgun (WGS) entry which is preliminary data.</text>
</comment>
<dbReference type="InterPro" id="IPR011989">
    <property type="entry name" value="ARM-like"/>
</dbReference>
<protein>
    <recommendedName>
        <fullName evidence="3">HEAT repeat domain-containing protein</fullName>
    </recommendedName>
</protein>
<sequence>MTPNVTEKLIELTATGGTGTREAALYALGEGADATDEVINVLLTAATTGGSGTREAAIKALGRIFWHK</sequence>
<reference evidence="1 2" key="1">
    <citation type="submission" date="2021-04" db="EMBL/GenBank/DDBJ databases">
        <title>Genomic and host-range diversity within the Dickeya zeae complex, identification of D. zeae and D. oryzae members, proposal of two novel subspecies D. zeae subsp. zeae subsp. nov. and D. zeae subsp. dombae subsp. nov.</title>
        <authorList>
            <person name="Van Gijsegem F."/>
            <person name="Hugouvieux-Cotte-Pattat N."/>
        </authorList>
    </citation>
    <scope>NUCLEOTIDE SEQUENCE [LARGE SCALE GENOMIC DNA]</scope>
    <source>
        <strain evidence="1 2">FVG03</strain>
    </source>
</reference>
<name>A0ABS5B6T4_9GAMM</name>